<dbReference type="EMBL" id="BKCP01005960">
    <property type="protein sequence ID" value="GER40695.1"/>
    <property type="molecule type" value="Genomic_DNA"/>
</dbReference>
<comment type="caution">
    <text evidence="2">The sequence shown here is derived from an EMBL/GenBank/DDBJ whole genome shotgun (WGS) entry which is preliminary data.</text>
</comment>
<accession>A0A5A7Q626</accession>
<dbReference type="OrthoDB" id="1935929at2759"/>
<dbReference type="AlphaFoldDB" id="A0A5A7Q626"/>
<proteinExistence type="predicted"/>
<gene>
    <name evidence="2" type="ORF">STAS_17378</name>
</gene>
<sequence length="175" mass="19540">MGEKERYPRGMASPSRGAEKDREGVNLGHGGNGQMNSTGMRKVGSQTDIADLALKQTTHVVHVVPSLDPTHHKTVRIIDNHGTLRDTMMVESSHTSLQTHLGLEEVPEDTIIAETPDNSSRQIDGFQYTWSELNIEKKLDRIIANEQWLDHFGSAIVSHLLCHQSDHTPLMLNCR</sequence>
<reference evidence="3" key="1">
    <citation type="journal article" date="2019" name="Curr. Biol.">
        <title>Genome Sequence of Striga asiatica Provides Insight into the Evolution of Plant Parasitism.</title>
        <authorList>
            <person name="Yoshida S."/>
            <person name="Kim S."/>
            <person name="Wafula E.K."/>
            <person name="Tanskanen J."/>
            <person name="Kim Y.M."/>
            <person name="Honaas L."/>
            <person name="Yang Z."/>
            <person name="Spallek T."/>
            <person name="Conn C.E."/>
            <person name="Ichihashi Y."/>
            <person name="Cheong K."/>
            <person name="Cui S."/>
            <person name="Der J.P."/>
            <person name="Gundlach H."/>
            <person name="Jiao Y."/>
            <person name="Hori C."/>
            <person name="Ishida J.K."/>
            <person name="Kasahara H."/>
            <person name="Kiba T."/>
            <person name="Kim M.S."/>
            <person name="Koo N."/>
            <person name="Laohavisit A."/>
            <person name="Lee Y.H."/>
            <person name="Lumba S."/>
            <person name="McCourt P."/>
            <person name="Mortimer J.C."/>
            <person name="Mutuku J.M."/>
            <person name="Nomura T."/>
            <person name="Sasaki-Sekimoto Y."/>
            <person name="Seto Y."/>
            <person name="Wang Y."/>
            <person name="Wakatake T."/>
            <person name="Sakakibara H."/>
            <person name="Demura T."/>
            <person name="Yamaguchi S."/>
            <person name="Yoneyama K."/>
            <person name="Manabe R.I."/>
            <person name="Nelson D.C."/>
            <person name="Schulman A.H."/>
            <person name="Timko M.P."/>
            <person name="dePamphilis C.W."/>
            <person name="Choi D."/>
            <person name="Shirasu K."/>
        </authorList>
    </citation>
    <scope>NUCLEOTIDE SEQUENCE [LARGE SCALE GENOMIC DNA]</scope>
    <source>
        <strain evidence="3">cv. UVA1</strain>
    </source>
</reference>
<keyword evidence="3" id="KW-1185">Reference proteome</keyword>
<feature type="region of interest" description="Disordered" evidence="1">
    <location>
        <begin position="1"/>
        <end position="38"/>
    </location>
</feature>
<dbReference type="PANTHER" id="PTHR33710:SF71">
    <property type="entry name" value="ENDONUCLEASE_EXONUCLEASE_PHOSPHATASE DOMAIN-CONTAINING PROTEIN"/>
    <property type="match status" value="1"/>
</dbReference>
<dbReference type="SUPFAM" id="SSF56219">
    <property type="entry name" value="DNase I-like"/>
    <property type="match status" value="1"/>
</dbReference>
<dbReference type="Proteomes" id="UP000325081">
    <property type="component" value="Unassembled WGS sequence"/>
</dbReference>
<organism evidence="2 3">
    <name type="scientific">Striga asiatica</name>
    <name type="common">Asiatic witchweed</name>
    <name type="synonym">Buchnera asiatica</name>
    <dbReference type="NCBI Taxonomy" id="4170"/>
    <lineage>
        <taxon>Eukaryota</taxon>
        <taxon>Viridiplantae</taxon>
        <taxon>Streptophyta</taxon>
        <taxon>Embryophyta</taxon>
        <taxon>Tracheophyta</taxon>
        <taxon>Spermatophyta</taxon>
        <taxon>Magnoliopsida</taxon>
        <taxon>eudicotyledons</taxon>
        <taxon>Gunneridae</taxon>
        <taxon>Pentapetalae</taxon>
        <taxon>asterids</taxon>
        <taxon>lamiids</taxon>
        <taxon>Lamiales</taxon>
        <taxon>Orobanchaceae</taxon>
        <taxon>Buchnereae</taxon>
        <taxon>Striga</taxon>
    </lineage>
</organism>
<evidence type="ECO:0000313" key="3">
    <source>
        <dbReference type="Proteomes" id="UP000325081"/>
    </source>
</evidence>
<evidence type="ECO:0000256" key="1">
    <source>
        <dbReference type="SAM" id="MobiDB-lite"/>
    </source>
</evidence>
<dbReference type="PANTHER" id="PTHR33710">
    <property type="entry name" value="BNAC02G09200D PROTEIN"/>
    <property type="match status" value="1"/>
</dbReference>
<protein>
    <submittedName>
        <fullName evidence="2">DNAse I-like superfamily protein</fullName>
    </submittedName>
</protein>
<evidence type="ECO:0000313" key="2">
    <source>
        <dbReference type="EMBL" id="GER40695.1"/>
    </source>
</evidence>
<name>A0A5A7Q626_STRAF</name>
<dbReference type="InterPro" id="IPR036691">
    <property type="entry name" value="Endo/exonu/phosph_ase_sf"/>
</dbReference>